<dbReference type="AlphaFoldDB" id="A0A9W9LT09"/>
<dbReference type="RefSeq" id="XP_056547246.1">
    <property type="nucleotide sequence ID" value="XM_056683640.1"/>
</dbReference>
<keyword evidence="3" id="KW-0349">Heme</keyword>
<evidence type="ECO:0000313" key="8">
    <source>
        <dbReference type="EMBL" id="KAJ5175638.1"/>
    </source>
</evidence>
<dbReference type="OrthoDB" id="1844152at2759"/>
<dbReference type="SUPFAM" id="SSF48264">
    <property type="entry name" value="Cytochrome P450"/>
    <property type="match status" value="1"/>
</dbReference>
<reference evidence="8" key="1">
    <citation type="submission" date="2022-11" db="EMBL/GenBank/DDBJ databases">
        <authorList>
            <person name="Petersen C."/>
        </authorList>
    </citation>
    <scope>NUCLEOTIDE SEQUENCE</scope>
    <source>
        <strain evidence="8">IBT 26290</strain>
    </source>
</reference>
<dbReference type="PANTHER" id="PTHR46206:SF2">
    <property type="entry name" value="CYTOCHROME P450 MONOOXYGENASE AUSG-RELATED"/>
    <property type="match status" value="1"/>
</dbReference>
<dbReference type="GO" id="GO:0019748">
    <property type="term" value="P:secondary metabolic process"/>
    <property type="evidence" value="ECO:0007669"/>
    <property type="project" value="UniProtKB-ARBA"/>
</dbReference>
<dbReference type="GO" id="GO:0005506">
    <property type="term" value="F:iron ion binding"/>
    <property type="evidence" value="ECO:0007669"/>
    <property type="project" value="InterPro"/>
</dbReference>
<accession>A0A9W9LT09</accession>
<dbReference type="Proteomes" id="UP001149163">
    <property type="component" value="Unassembled WGS sequence"/>
</dbReference>
<comment type="similarity">
    <text evidence="2">Belongs to the cytochrome P450 family.</text>
</comment>
<reference evidence="8" key="2">
    <citation type="journal article" date="2023" name="IMA Fungus">
        <title>Comparative genomic study of the Penicillium genus elucidates a diverse pangenome and 15 lateral gene transfer events.</title>
        <authorList>
            <person name="Petersen C."/>
            <person name="Sorensen T."/>
            <person name="Nielsen M.R."/>
            <person name="Sondergaard T.E."/>
            <person name="Sorensen J.L."/>
            <person name="Fitzpatrick D.A."/>
            <person name="Frisvad J.C."/>
            <person name="Nielsen K.L."/>
        </authorList>
    </citation>
    <scope>NUCLEOTIDE SEQUENCE</scope>
    <source>
        <strain evidence="8">IBT 26290</strain>
    </source>
</reference>
<evidence type="ECO:0000256" key="3">
    <source>
        <dbReference type="ARBA" id="ARBA00022617"/>
    </source>
</evidence>
<dbReference type="EMBL" id="JAPQKN010000001">
    <property type="protein sequence ID" value="KAJ5175638.1"/>
    <property type="molecule type" value="Genomic_DNA"/>
</dbReference>
<evidence type="ECO:0000256" key="4">
    <source>
        <dbReference type="ARBA" id="ARBA00022723"/>
    </source>
</evidence>
<keyword evidence="9" id="KW-1185">Reference proteome</keyword>
<dbReference type="InterPro" id="IPR036396">
    <property type="entry name" value="Cyt_P450_sf"/>
</dbReference>
<keyword evidence="4" id="KW-0479">Metal-binding</keyword>
<dbReference type="GO" id="GO:0016705">
    <property type="term" value="F:oxidoreductase activity, acting on paired donors, with incorporation or reduction of molecular oxygen"/>
    <property type="evidence" value="ECO:0007669"/>
    <property type="project" value="InterPro"/>
</dbReference>
<dbReference type="GO" id="GO:0004497">
    <property type="term" value="F:monooxygenase activity"/>
    <property type="evidence" value="ECO:0007669"/>
    <property type="project" value="UniProtKB-KW"/>
</dbReference>
<evidence type="ECO:0000256" key="6">
    <source>
        <dbReference type="ARBA" id="ARBA00023004"/>
    </source>
</evidence>
<evidence type="ECO:0000256" key="5">
    <source>
        <dbReference type="ARBA" id="ARBA00023002"/>
    </source>
</evidence>
<keyword evidence="6" id="KW-0408">Iron</keyword>
<feature type="non-terminal residue" evidence="8">
    <location>
        <position position="216"/>
    </location>
</feature>
<protein>
    <submittedName>
        <fullName evidence="8">Uncharacterized protein</fullName>
    </submittedName>
</protein>
<evidence type="ECO:0000256" key="2">
    <source>
        <dbReference type="ARBA" id="ARBA00010617"/>
    </source>
</evidence>
<evidence type="ECO:0000256" key="1">
    <source>
        <dbReference type="ARBA" id="ARBA00001971"/>
    </source>
</evidence>
<dbReference type="PANTHER" id="PTHR46206">
    <property type="entry name" value="CYTOCHROME P450"/>
    <property type="match status" value="1"/>
</dbReference>
<keyword evidence="7" id="KW-0503">Monooxygenase</keyword>
<gene>
    <name evidence="8" type="ORF">N7482_001515</name>
</gene>
<keyword evidence="5" id="KW-0560">Oxidoreductase</keyword>
<sequence length="216" mass="24728">AWVKFDLSSRKAKNKFITDALGVVEAHLRLSDVARINTDNGYKTVLSPKFAKEIARAPSLSFGKHMDAEFHTNIPAFAPFKQFHPDSIFLEGMLWNRSRMRPQSPFRVIFQKAQWHNIPLKYTMTKIIAQVSSRIILGEGICRDPEWLHITTNYTVDAFRAAEELKLWPKAFRPAVARMSGSYRKVHKGFQAAKNKIGPLLEKRYNEKAKALREGG</sequence>
<dbReference type="GO" id="GO:0020037">
    <property type="term" value="F:heme binding"/>
    <property type="evidence" value="ECO:0007669"/>
    <property type="project" value="InterPro"/>
</dbReference>
<comment type="caution">
    <text evidence="8">The sequence shown here is derived from an EMBL/GenBank/DDBJ whole genome shotgun (WGS) entry which is preliminary data.</text>
</comment>
<evidence type="ECO:0000313" key="9">
    <source>
        <dbReference type="Proteomes" id="UP001149163"/>
    </source>
</evidence>
<dbReference type="GeneID" id="81422816"/>
<comment type="cofactor">
    <cofactor evidence="1">
        <name>heme</name>
        <dbReference type="ChEBI" id="CHEBI:30413"/>
    </cofactor>
</comment>
<evidence type="ECO:0000256" key="7">
    <source>
        <dbReference type="ARBA" id="ARBA00023033"/>
    </source>
</evidence>
<name>A0A9W9LT09_9EURO</name>
<proteinExistence type="inferred from homology"/>
<organism evidence="8 9">
    <name type="scientific">Penicillium canariense</name>
    <dbReference type="NCBI Taxonomy" id="189055"/>
    <lineage>
        <taxon>Eukaryota</taxon>
        <taxon>Fungi</taxon>
        <taxon>Dikarya</taxon>
        <taxon>Ascomycota</taxon>
        <taxon>Pezizomycotina</taxon>
        <taxon>Eurotiomycetes</taxon>
        <taxon>Eurotiomycetidae</taxon>
        <taxon>Eurotiales</taxon>
        <taxon>Aspergillaceae</taxon>
        <taxon>Penicillium</taxon>
    </lineage>
</organism>